<dbReference type="RefSeq" id="WP_138473253.1">
    <property type="nucleotide sequence ID" value="NZ_VBTE01000101.1"/>
</dbReference>
<feature type="compositionally biased region" description="Low complexity" evidence="1">
    <location>
        <begin position="143"/>
        <end position="171"/>
    </location>
</feature>
<comment type="caution">
    <text evidence="2">The sequence shown here is derived from an EMBL/GenBank/DDBJ whole genome shotgun (WGS) entry which is preliminary data.</text>
</comment>
<sequence>MVDNINNGGALGWDDEISQESSYILLPEGEYDFVVEKMERGQFQPSPNSKINEACPEAELTLKIQSPEGEATVFERLILHSATEWKLSEFFISIGQKIKGQPFKPNWSQVPGSRGRAKIEINKYTNKQGQDRENNRVDSFLEPTNQPQQQPAANQQPNQTQQPNNNPEFNF</sequence>
<dbReference type="Proteomes" id="UP000307201">
    <property type="component" value="Unassembled WGS sequence"/>
</dbReference>
<feature type="region of interest" description="Disordered" evidence="1">
    <location>
        <begin position="122"/>
        <end position="171"/>
    </location>
</feature>
<gene>
    <name evidence="2" type="ORF">FEZ48_13890</name>
</gene>
<accession>A0A5R9BTE8</accession>
<dbReference type="OrthoDB" id="1645191at2"/>
<organism evidence="2 3">
    <name type="scientific">Marinilactibacillus psychrotolerans</name>
    <dbReference type="NCBI Taxonomy" id="191770"/>
    <lineage>
        <taxon>Bacteria</taxon>
        <taxon>Bacillati</taxon>
        <taxon>Bacillota</taxon>
        <taxon>Bacilli</taxon>
        <taxon>Lactobacillales</taxon>
        <taxon>Carnobacteriaceae</taxon>
        <taxon>Marinilactibacillus</taxon>
    </lineage>
</organism>
<evidence type="ECO:0000313" key="2">
    <source>
        <dbReference type="EMBL" id="TLQ03944.1"/>
    </source>
</evidence>
<evidence type="ECO:0000256" key="1">
    <source>
        <dbReference type="SAM" id="MobiDB-lite"/>
    </source>
</evidence>
<proteinExistence type="predicted"/>
<evidence type="ECO:0000313" key="3">
    <source>
        <dbReference type="Proteomes" id="UP000307201"/>
    </source>
</evidence>
<reference evidence="2 3" key="1">
    <citation type="submission" date="2019-05" db="EMBL/GenBank/DDBJ databases">
        <title>The metagenome of a microbial culture collection derived from dairy environment covers the genomic content of the human microbiome.</title>
        <authorList>
            <person name="Roder T."/>
            <person name="Wuthrich D."/>
            <person name="Sattari Z."/>
            <person name="Von Ah U."/>
            <person name="Bar C."/>
            <person name="Ronchi F."/>
            <person name="Macpherson A.J."/>
            <person name="Ganal-Vonarburg S.C."/>
            <person name="Bruggmann R."/>
            <person name="Vergeres G."/>
        </authorList>
    </citation>
    <scope>NUCLEOTIDE SEQUENCE [LARGE SCALE GENOMIC DNA]</scope>
    <source>
        <strain evidence="2 3">FAM 24235</strain>
    </source>
</reference>
<dbReference type="AlphaFoldDB" id="A0A5R9BTE8"/>
<protein>
    <submittedName>
        <fullName evidence="2">DUF669 domain-containing protein</fullName>
    </submittedName>
</protein>
<dbReference type="EMBL" id="VBTE01000101">
    <property type="protein sequence ID" value="TLQ03944.1"/>
    <property type="molecule type" value="Genomic_DNA"/>
</dbReference>
<name>A0A5R9BTE8_9LACT</name>